<name>A0A3A9WI26_9ACTN</name>
<dbReference type="Pfam" id="PF00491">
    <property type="entry name" value="Arginase"/>
    <property type="match status" value="1"/>
</dbReference>
<dbReference type="GO" id="GO:0046872">
    <property type="term" value="F:metal ion binding"/>
    <property type="evidence" value="ECO:0007669"/>
    <property type="project" value="UniProtKB-KW"/>
</dbReference>
<dbReference type="PANTHER" id="PTHR11358">
    <property type="entry name" value="ARGINASE/AGMATINASE"/>
    <property type="match status" value="1"/>
</dbReference>
<evidence type="ECO:0000256" key="1">
    <source>
        <dbReference type="ARBA" id="ARBA00009227"/>
    </source>
</evidence>
<dbReference type="RefSeq" id="WP_120695101.1">
    <property type="nucleotide sequence ID" value="NZ_RBDX01000001.1"/>
</dbReference>
<accession>A0A3A9WI26</accession>
<evidence type="ECO:0000256" key="3">
    <source>
        <dbReference type="ARBA" id="ARBA00022801"/>
    </source>
</evidence>
<gene>
    <name evidence="6" type="ORF">D7318_02350</name>
    <name evidence="5" type="ORF">D7319_00540</name>
</gene>
<evidence type="ECO:0000256" key="2">
    <source>
        <dbReference type="ARBA" id="ARBA00022723"/>
    </source>
</evidence>
<comment type="similarity">
    <text evidence="1">Belongs to the arginase family. Agmatinase subfamily.</text>
</comment>
<evidence type="ECO:0000256" key="4">
    <source>
        <dbReference type="RuleBase" id="RU003684"/>
    </source>
</evidence>
<dbReference type="InterPro" id="IPR006035">
    <property type="entry name" value="Ureohydrolase"/>
</dbReference>
<keyword evidence="3 4" id="KW-0378">Hydrolase</keyword>
<sequence length="303" mass="32605">MINRQGPRSYDLWGVPFDGGSTLGRPGSRYAPDRIRQALGWITQRVQDGRIYSLESDTVFDIGDDLLRDRGDAPVTGHDLAATTDACSAVVTESLRAGRVPIVLGGDDALLFPVARGVHDALEGRVGIIHFDAHLDLLDHNPHQGKFSQSSGMRRSLELARISAADCVQVGSRHFNFPTSGDFKHTHGLSHITAGEFQALGPAQAARQILDHVSGADHLFLSFDIDAIDPAYAPGSGAHEPGGLTSGEALEVVRLLAPHCTAMALTEVNPMVDLHDATTTLAAYLLFHFAVFGCRPAPRLERH</sequence>
<evidence type="ECO:0000313" key="7">
    <source>
        <dbReference type="Proteomes" id="UP000268652"/>
    </source>
</evidence>
<organism evidence="5 8">
    <name type="scientific">Streptomyces radicis</name>
    <dbReference type="NCBI Taxonomy" id="1750517"/>
    <lineage>
        <taxon>Bacteria</taxon>
        <taxon>Bacillati</taxon>
        <taxon>Actinomycetota</taxon>
        <taxon>Actinomycetes</taxon>
        <taxon>Kitasatosporales</taxon>
        <taxon>Streptomycetaceae</taxon>
        <taxon>Streptomyces</taxon>
    </lineage>
</organism>
<evidence type="ECO:0000313" key="6">
    <source>
        <dbReference type="EMBL" id="RKN27742.1"/>
    </source>
</evidence>
<evidence type="ECO:0000313" key="8">
    <source>
        <dbReference type="Proteomes" id="UP000275024"/>
    </source>
</evidence>
<dbReference type="AlphaFoldDB" id="A0A3A9WI26"/>
<dbReference type="Proteomes" id="UP000268652">
    <property type="component" value="Unassembled WGS sequence"/>
</dbReference>
<dbReference type="InterPro" id="IPR020855">
    <property type="entry name" value="Ureohydrolase_Mn_BS"/>
</dbReference>
<dbReference type="EMBL" id="RBDX01000001">
    <property type="protein sequence ID" value="RKN12490.1"/>
    <property type="molecule type" value="Genomic_DNA"/>
</dbReference>
<dbReference type="PROSITE" id="PS01053">
    <property type="entry name" value="ARGINASE_1"/>
    <property type="match status" value="1"/>
</dbReference>
<dbReference type="Gene3D" id="3.40.800.10">
    <property type="entry name" value="Ureohydrolase domain"/>
    <property type="match status" value="1"/>
</dbReference>
<dbReference type="GO" id="GO:0008783">
    <property type="term" value="F:agmatinase activity"/>
    <property type="evidence" value="ECO:0007669"/>
    <property type="project" value="TreeGrafter"/>
</dbReference>
<keyword evidence="2" id="KW-0479">Metal-binding</keyword>
<protein>
    <submittedName>
        <fullName evidence="5">Arginase family protein</fullName>
    </submittedName>
</protein>
<keyword evidence="7" id="KW-1185">Reference proteome</keyword>
<dbReference type="PIRSF" id="PIRSF036979">
    <property type="entry name" value="Arginase"/>
    <property type="match status" value="1"/>
</dbReference>
<dbReference type="PRINTS" id="PR00116">
    <property type="entry name" value="ARGINASE"/>
</dbReference>
<dbReference type="SUPFAM" id="SSF52768">
    <property type="entry name" value="Arginase/deacetylase"/>
    <property type="match status" value="1"/>
</dbReference>
<dbReference type="PANTHER" id="PTHR11358:SF26">
    <property type="entry name" value="GUANIDINO ACID HYDROLASE, MITOCHONDRIAL"/>
    <property type="match status" value="1"/>
</dbReference>
<dbReference type="EMBL" id="RBDY01000001">
    <property type="protein sequence ID" value="RKN27742.1"/>
    <property type="molecule type" value="Genomic_DNA"/>
</dbReference>
<reference evidence="7 8" key="1">
    <citation type="submission" date="2018-09" db="EMBL/GenBank/DDBJ databases">
        <title>Streptomyces sp. nov. DS1-2, an endophytic actinomycete isolated from roots of Dendrobium scabrilingue.</title>
        <authorList>
            <person name="Kuncharoen N."/>
            <person name="Kudo T."/>
            <person name="Ohkuma M."/>
            <person name="Yuki M."/>
            <person name="Tanasupawat S."/>
        </authorList>
    </citation>
    <scope>NUCLEOTIDE SEQUENCE [LARGE SCALE GENOMIC DNA]</scope>
    <source>
        <strain evidence="5 8">AZ1-7</strain>
        <strain evidence="6 7">DS1-2</strain>
    </source>
</reference>
<comment type="caution">
    <text evidence="5">The sequence shown here is derived from an EMBL/GenBank/DDBJ whole genome shotgun (WGS) entry which is preliminary data.</text>
</comment>
<dbReference type="Proteomes" id="UP000275024">
    <property type="component" value="Unassembled WGS sequence"/>
</dbReference>
<proteinExistence type="inferred from homology"/>
<dbReference type="GO" id="GO:0033389">
    <property type="term" value="P:putrescine biosynthetic process from arginine, via agmatine"/>
    <property type="evidence" value="ECO:0007669"/>
    <property type="project" value="TreeGrafter"/>
</dbReference>
<dbReference type="OrthoDB" id="9788689at2"/>
<dbReference type="PROSITE" id="PS51409">
    <property type="entry name" value="ARGINASE_2"/>
    <property type="match status" value="1"/>
</dbReference>
<evidence type="ECO:0000313" key="5">
    <source>
        <dbReference type="EMBL" id="RKN12490.1"/>
    </source>
</evidence>
<dbReference type="InterPro" id="IPR023696">
    <property type="entry name" value="Ureohydrolase_dom_sf"/>
</dbReference>